<comment type="caution">
    <text evidence="2">The sequence shown here is derived from an EMBL/GenBank/DDBJ whole genome shotgun (WGS) entry which is preliminary data.</text>
</comment>
<keyword evidence="3" id="KW-1185">Reference proteome</keyword>
<protein>
    <submittedName>
        <fullName evidence="2">Uncharacterized protein</fullName>
    </submittedName>
</protein>
<proteinExistence type="predicted"/>
<accession>A0AAN9S9R3</accession>
<feature type="region of interest" description="Disordered" evidence="1">
    <location>
        <begin position="34"/>
        <end position="92"/>
    </location>
</feature>
<organism evidence="2 3">
    <name type="scientific">Psophocarpus tetragonolobus</name>
    <name type="common">Winged bean</name>
    <name type="synonym">Dolichos tetragonolobus</name>
    <dbReference type="NCBI Taxonomy" id="3891"/>
    <lineage>
        <taxon>Eukaryota</taxon>
        <taxon>Viridiplantae</taxon>
        <taxon>Streptophyta</taxon>
        <taxon>Embryophyta</taxon>
        <taxon>Tracheophyta</taxon>
        <taxon>Spermatophyta</taxon>
        <taxon>Magnoliopsida</taxon>
        <taxon>eudicotyledons</taxon>
        <taxon>Gunneridae</taxon>
        <taxon>Pentapetalae</taxon>
        <taxon>rosids</taxon>
        <taxon>fabids</taxon>
        <taxon>Fabales</taxon>
        <taxon>Fabaceae</taxon>
        <taxon>Papilionoideae</taxon>
        <taxon>50 kb inversion clade</taxon>
        <taxon>NPAAA clade</taxon>
        <taxon>indigoferoid/millettioid clade</taxon>
        <taxon>Phaseoleae</taxon>
        <taxon>Psophocarpus</taxon>
    </lineage>
</organism>
<feature type="compositionally biased region" description="Basic and acidic residues" evidence="1">
    <location>
        <begin position="175"/>
        <end position="185"/>
    </location>
</feature>
<feature type="compositionally biased region" description="Polar residues" evidence="1">
    <location>
        <begin position="109"/>
        <end position="124"/>
    </location>
</feature>
<dbReference type="AlphaFoldDB" id="A0AAN9S9R3"/>
<reference evidence="2 3" key="1">
    <citation type="submission" date="2024-01" db="EMBL/GenBank/DDBJ databases">
        <title>The genomes of 5 underutilized Papilionoideae crops provide insights into root nodulation and disease resistanc.</title>
        <authorList>
            <person name="Jiang F."/>
        </authorList>
    </citation>
    <scope>NUCLEOTIDE SEQUENCE [LARGE SCALE GENOMIC DNA]</scope>
    <source>
        <strain evidence="2">DUOXIRENSHENG_FW03</strain>
        <tissue evidence="2">Leaves</tissue>
    </source>
</reference>
<evidence type="ECO:0000256" key="1">
    <source>
        <dbReference type="SAM" id="MobiDB-lite"/>
    </source>
</evidence>
<name>A0AAN9S9R3_PSOTE</name>
<evidence type="ECO:0000313" key="3">
    <source>
        <dbReference type="Proteomes" id="UP001386955"/>
    </source>
</evidence>
<dbReference type="EMBL" id="JAYMYS010000005">
    <property type="protein sequence ID" value="KAK7391967.1"/>
    <property type="molecule type" value="Genomic_DNA"/>
</dbReference>
<feature type="compositionally biased region" description="Basic and acidic residues" evidence="1">
    <location>
        <begin position="51"/>
        <end position="74"/>
    </location>
</feature>
<feature type="region of interest" description="Disordered" evidence="1">
    <location>
        <begin position="130"/>
        <end position="185"/>
    </location>
</feature>
<dbReference type="Proteomes" id="UP001386955">
    <property type="component" value="Unassembled WGS sequence"/>
</dbReference>
<sequence length="185" mass="20665">MDPREMHLQPTGFCYKLYNFFTKALASQALKTVVLGRSRRHSSSSTSLRGSDSKARKDIRSETPSKVDDEKKLPPAESFIGDSISSPVHEAEEKNNLCTSIDNMKGENEASTLPTKSLAPTRSIKKTVSISENVEEIPPPRKLKRKWSRSSQKSISLDPEEEPMPSPRPILKVPSDLDDKSYSFS</sequence>
<feature type="region of interest" description="Disordered" evidence="1">
    <location>
        <begin position="105"/>
        <end position="124"/>
    </location>
</feature>
<evidence type="ECO:0000313" key="2">
    <source>
        <dbReference type="EMBL" id="KAK7391967.1"/>
    </source>
</evidence>
<gene>
    <name evidence="2" type="ORF">VNO78_20392</name>
</gene>